<dbReference type="Proteomes" id="UP001154282">
    <property type="component" value="Unassembled WGS sequence"/>
</dbReference>
<evidence type="ECO:0000256" key="3">
    <source>
        <dbReference type="SAM" id="MobiDB-lite"/>
    </source>
</evidence>
<accession>A0AAV0PIQ9</accession>
<evidence type="ECO:0000259" key="5">
    <source>
        <dbReference type="Pfam" id="PF03766"/>
    </source>
</evidence>
<evidence type="ECO:0008006" key="8">
    <source>
        <dbReference type="Google" id="ProtNLM"/>
    </source>
</evidence>
<dbReference type="AlphaFoldDB" id="A0AAV0PIQ9"/>
<protein>
    <recommendedName>
        <fullName evidence="8">Remorin</fullName>
    </recommendedName>
</protein>
<gene>
    <name evidence="6" type="ORF">LITE_LOCUS38530</name>
</gene>
<dbReference type="EMBL" id="CAMGYJ010000009">
    <property type="protein sequence ID" value="CAI0470382.1"/>
    <property type="molecule type" value="Genomic_DNA"/>
</dbReference>
<evidence type="ECO:0000313" key="7">
    <source>
        <dbReference type="Proteomes" id="UP001154282"/>
    </source>
</evidence>
<dbReference type="PANTHER" id="PTHR31775:SF31">
    <property type="entry name" value="REMORIN-LIKE"/>
    <property type="match status" value="1"/>
</dbReference>
<evidence type="ECO:0000256" key="2">
    <source>
        <dbReference type="SAM" id="Coils"/>
    </source>
</evidence>
<feature type="domain" description="Remorin N-terminal" evidence="5">
    <location>
        <begin position="45"/>
        <end position="91"/>
    </location>
</feature>
<evidence type="ECO:0000313" key="6">
    <source>
        <dbReference type="EMBL" id="CAI0470382.1"/>
    </source>
</evidence>
<comment type="similarity">
    <text evidence="1">Belongs to the remorin family.</text>
</comment>
<organism evidence="6 7">
    <name type="scientific">Linum tenue</name>
    <dbReference type="NCBI Taxonomy" id="586396"/>
    <lineage>
        <taxon>Eukaryota</taxon>
        <taxon>Viridiplantae</taxon>
        <taxon>Streptophyta</taxon>
        <taxon>Embryophyta</taxon>
        <taxon>Tracheophyta</taxon>
        <taxon>Spermatophyta</taxon>
        <taxon>Magnoliopsida</taxon>
        <taxon>eudicotyledons</taxon>
        <taxon>Gunneridae</taxon>
        <taxon>Pentapetalae</taxon>
        <taxon>rosids</taxon>
        <taxon>fabids</taxon>
        <taxon>Malpighiales</taxon>
        <taxon>Linaceae</taxon>
        <taxon>Linum</taxon>
    </lineage>
</organism>
<evidence type="ECO:0000259" key="4">
    <source>
        <dbReference type="Pfam" id="PF03763"/>
    </source>
</evidence>
<feature type="coiled-coil region" evidence="2">
    <location>
        <begin position="131"/>
        <end position="162"/>
    </location>
</feature>
<keyword evidence="7" id="KW-1185">Reference proteome</keyword>
<dbReference type="InterPro" id="IPR005516">
    <property type="entry name" value="Remorin_C"/>
</dbReference>
<feature type="region of interest" description="Disordered" evidence="3">
    <location>
        <begin position="1"/>
        <end position="67"/>
    </location>
</feature>
<feature type="domain" description="Remorin C-terminal" evidence="4">
    <location>
        <begin position="98"/>
        <end position="201"/>
    </location>
</feature>
<comment type="caution">
    <text evidence="6">The sequence shown here is derived from an EMBL/GenBank/DDBJ whole genome shotgun (WGS) entry which is preliminary data.</text>
</comment>
<dbReference type="PANTHER" id="PTHR31775">
    <property type="entry name" value="OS02G0117200 PROTEIN"/>
    <property type="match status" value="1"/>
</dbReference>
<dbReference type="Pfam" id="PF03766">
    <property type="entry name" value="Remorin_N"/>
    <property type="match status" value="1"/>
</dbReference>
<proteinExistence type="inferred from homology"/>
<dbReference type="InterPro" id="IPR005518">
    <property type="entry name" value="Remorin_N"/>
</dbReference>
<name>A0AAV0PIQ9_9ROSI</name>
<keyword evidence="2" id="KW-0175">Coiled coil</keyword>
<feature type="compositionally biased region" description="Basic and acidic residues" evidence="3">
    <location>
        <begin position="45"/>
        <end position="67"/>
    </location>
</feature>
<dbReference type="Pfam" id="PF03763">
    <property type="entry name" value="Remorin_C"/>
    <property type="match status" value="1"/>
</dbReference>
<evidence type="ECO:0000256" key="1">
    <source>
        <dbReference type="ARBA" id="ARBA00005711"/>
    </source>
</evidence>
<sequence>MSTTFALRQRAKPRFLDDSMAEQEVKKPEAESPVVAEAPAPPAAVEEKSMVPTPEEAKPEKTHEESHALAVVEAKAPEPVPKKISDVALADIVKEKQTCFIKAWEDTEKSKVNNKAQKEISAISAWENTKKSAVEAKLKKLEEQLEKKKAEYGEKMKNKVAQIHKEAEEKRAMVEAKRGEEFLKAEEMAAKYRATGQVPKKLLGCF</sequence>
<reference evidence="6" key="1">
    <citation type="submission" date="2022-08" db="EMBL/GenBank/DDBJ databases">
        <authorList>
            <person name="Gutierrez-Valencia J."/>
        </authorList>
    </citation>
    <scope>NUCLEOTIDE SEQUENCE</scope>
</reference>